<proteinExistence type="predicted"/>
<dbReference type="PROSITE" id="PS51257">
    <property type="entry name" value="PROKAR_LIPOPROTEIN"/>
    <property type="match status" value="1"/>
</dbReference>
<reference evidence="2 3" key="1">
    <citation type="submission" date="2018-07" db="EMBL/GenBank/DDBJ databases">
        <title>Genomic Encyclopedia of Type Strains, Phase III (KMG-III): the genomes of soil and plant-associated and newly described type strains.</title>
        <authorList>
            <person name="Whitman W."/>
        </authorList>
    </citation>
    <scope>NUCLEOTIDE SEQUENCE [LARGE SCALE GENOMIC DNA]</scope>
    <source>
        <strain evidence="2 3">CECT 7958</strain>
    </source>
</reference>
<feature type="signal peptide" evidence="1">
    <location>
        <begin position="1"/>
        <end position="19"/>
    </location>
</feature>
<evidence type="ECO:0000313" key="2">
    <source>
        <dbReference type="EMBL" id="RCW90381.1"/>
    </source>
</evidence>
<feature type="chain" id="PRO_5016611979" description="GTA TIM-barrel-like domain-containing protein" evidence="1">
    <location>
        <begin position="20"/>
        <end position="334"/>
    </location>
</feature>
<gene>
    <name evidence="2" type="ORF">DFQ08_105273</name>
</gene>
<dbReference type="RefSeq" id="WP_114310771.1">
    <property type="nucleotide sequence ID" value="NZ_QPJO01000005.1"/>
</dbReference>
<dbReference type="OrthoDB" id="9773531at2"/>
<dbReference type="Pfam" id="PF22612">
    <property type="entry name" value="GH113"/>
    <property type="match status" value="1"/>
</dbReference>
<keyword evidence="3" id="KW-1185">Reference proteome</keyword>
<protein>
    <recommendedName>
        <fullName evidence="4">GTA TIM-barrel-like domain-containing protein</fullName>
    </recommendedName>
</protein>
<evidence type="ECO:0008006" key="4">
    <source>
        <dbReference type="Google" id="ProtNLM"/>
    </source>
</evidence>
<dbReference type="InterPro" id="IPR055151">
    <property type="entry name" value="GH113"/>
</dbReference>
<organism evidence="2 3">
    <name type="scientific">Winogradskyella arenosi</name>
    <dbReference type="NCBI Taxonomy" id="533325"/>
    <lineage>
        <taxon>Bacteria</taxon>
        <taxon>Pseudomonadati</taxon>
        <taxon>Bacteroidota</taxon>
        <taxon>Flavobacteriia</taxon>
        <taxon>Flavobacteriales</taxon>
        <taxon>Flavobacteriaceae</taxon>
        <taxon>Winogradskyella</taxon>
    </lineage>
</organism>
<comment type="caution">
    <text evidence="2">The sequence shown here is derived from an EMBL/GenBank/DDBJ whole genome shotgun (WGS) entry which is preliminary data.</text>
</comment>
<dbReference type="Gene3D" id="3.20.20.80">
    <property type="entry name" value="Glycosidases"/>
    <property type="match status" value="1"/>
</dbReference>
<dbReference type="AlphaFoldDB" id="A0A368ZBY8"/>
<sequence length="334" mass="38168">MRPLFYSLLSILMLSCAAAKYKPLKINGVSFVASRGVVDASHVKPIVNINANAAAVMPFGFIRDQAHPEVTHNTKRQWFGETRSGAGQYIEALHKEGINVMVKPQLWIAHGEFTGFLEASSEADWKLLEASYSDFILEYAEMAQEYNVEVFCVGTELEAFITHRPAYWQELIKAVKAVYTGKLTYAANWDEFWTTPFWHQLDYIGIDAYFPVSTMQTPTVEDCIKGWAKHKPGLKAFSEKLDRPILFTEFGYRSVDYTGKEPWRYDRSMTSVNLIAQNNATQALFDAVWDEDWFAGGYLWKWFVDHNNVGGVDNNQFTPQNKPVEQIIKAHYKS</sequence>
<dbReference type="Proteomes" id="UP000253436">
    <property type="component" value="Unassembled WGS sequence"/>
</dbReference>
<dbReference type="EMBL" id="QPJO01000005">
    <property type="protein sequence ID" value="RCW90381.1"/>
    <property type="molecule type" value="Genomic_DNA"/>
</dbReference>
<dbReference type="CDD" id="cd19608">
    <property type="entry name" value="GH113_mannanase-like"/>
    <property type="match status" value="1"/>
</dbReference>
<dbReference type="SUPFAM" id="SSF51445">
    <property type="entry name" value="(Trans)glycosidases"/>
    <property type="match status" value="1"/>
</dbReference>
<evidence type="ECO:0000313" key="3">
    <source>
        <dbReference type="Proteomes" id="UP000253436"/>
    </source>
</evidence>
<evidence type="ECO:0000256" key="1">
    <source>
        <dbReference type="SAM" id="SignalP"/>
    </source>
</evidence>
<accession>A0A368ZBY8</accession>
<name>A0A368ZBY8_9FLAO</name>
<keyword evidence="1" id="KW-0732">Signal</keyword>
<dbReference type="InterPro" id="IPR017853">
    <property type="entry name" value="GH"/>
</dbReference>